<dbReference type="OrthoDB" id="1046782at2759"/>
<dbReference type="FunFam" id="2.160.20.10:FF:000023">
    <property type="entry name" value="Exo-beta-1,3-glucanase Exg0"/>
    <property type="match status" value="1"/>
</dbReference>
<gene>
    <name evidence="3" type="ORF">N0V93_002177</name>
</gene>
<dbReference type="SUPFAM" id="SSF51126">
    <property type="entry name" value="Pectin lyase-like"/>
    <property type="match status" value="2"/>
</dbReference>
<name>A0A9W8YX29_9PEZI</name>
<dbReference type="GO" id="GO:0004650">
    <property type="term" value="F:polygalacturonase activity"/>
    <property type="evidence" value="ECO:0007669"/>
    <property type="project" value="InterPro"/>
</dbReference>
<accession>A0A9W8YX29</accession>
<keyword evidence="1" id="KW-0732">Signal</keyword>
<dbReference type="PANTHER" id="PTHR33928">
    <property type="entry name" value="POLYGALACTURONASE QRT3"/>
    <property type="match status" value="1"/>
</dbReference>
<feature type="chain" id="PRO_5040816165" description="Rhamnogalacturonase A/B/Epimerase-like pectate lyase domain-containing protein" evidence="1">
    <location>
        <begin position="21"/>
        <end position="768"/>
    </location>
</feature>
<organism evidence="3 4">
    <name type="scientific">Gnomoniopsis smithogilvyi</name>
    <dbReference type="NCBI Taxonomy" id="1191159"/>
    <lineage>
        <taxon>Eukaryota</taxon>
        <taxon>Fungi</taxon>
        <taxon>Dikarya</taxon>
        <taxon>Ascomycota</taxon>
        <taxon>Pezizomycotina</taxon>
        <taxon>Sordariomycetes</taxon>
        <taxon>Sordariomycetidae</taxon>
        <taxon>Diaporthales</taxon>
        <taxon>Gnomoniaceae</taxon>
        <taxon>Gnomoniopsis</taxon>
    </lineage>
</organism>
<evidence type="ECO:0000313" key="4">
    <source>
        <dbReference type="Proteomes" id="UP001140453"/>
    </source>
</evidence>
<dbReference type="Proteomes" id="UP001140453">
    <property type="component" value="Unassembled WGS sequence"/>
</dbReference>
<comment type="caution">
    <text evidence="3">The sequence shown here is derived from an EMBL/GenBank/DDBJ whole genome shotgun (WGS) entry which is preliminary data.</text>
</comment>
<dbReference type="InterPro" id="IPR012334">
    <property type="entry name" value="Pectin_lyas_fold"/>
</dbReference>
<evidence type="ECO:0000259" key="2">
    <source>
        <dbReference type="Pfam" id="PF12708"/>
    </source>
</evidence>
<feature type="domain" description="Rhamnogalacturonase A/B/Epimerase-like pectate lyase" evidence="2">
    <location>
        <begin position="394"/>
        <end position="459"/>
    </location>
</feature>
<dbReference type="Pfam" id="PF12708">
    <property type="entry name" value="Pect-lyase_RHGA_epim"/>
    <property type="match status" value="2"/>
</dbReference>
<evidence type="ECO:0000313" key="3">
    <source>
        <dbReference type="EMBL" id="KAJ4392973.1"/>
    </source>
</evidence>
<dbReference type="InterPro" id="IPR039279">
    <property type="entry name" value="QRT3-like"/>
</dbReference>
<keyword evidence="4" id="KW-1185">Reference proteome</keyword>
<feature type="domain" description="Rhamnogalacturonase A/B/Epimerase-like pectate lyase" evidence="2">
    <location>
        <begin position="43"/>
        <end position="266"/>
    </location>
</feature>
<dbReference type="InterPro" id="IPR011050">
    <property type="entry name" value="Pectin_lyase_fold/virulence"/>
</dbReference>
<dbReference type="EMBL" id="JAPEVB010000002">
    <property type="protein sequence ID" value="KAJ4392973.1"/>
    <property type="molecule type" value="Genomic_DNA"/>
</dbReference>
<reference evidence="3" key="1">
    <citation type="submission" date="2022-10" db="EMBL/GenBank/DDBJ databases">
        <title>Tapping the CABI collections for fungal endophytes: first genome assemblies for Collariella, Neodidymelliopsis, Ascochyta clinopodiicola, Didymella pomorum, Didymosphaeria variabile, Neocosmospora piperis and Neocucurbitaria cava.</title>
        <authorList>
            <person name="Hill R."/>
        </authorList>
    </citation>
    <scope>NUCLEOTIDE SEQUENCE</scope>
    <source>
        <strain evidence="3">IMI 355082</strain>
    </source>
</reference>
<dbReference type="InterPro" id="IPR024535">
    <property type="entry name" value="RHGA/B-epi-like_pectate_lyase"/>
</dbReference>
<dbReference type="PANTHER" id="PTHR33928:SF2">
    <property type="entry name" value="PECTATE LYASE SUPERFAMILY PROTEIN DOMAIN-CONTAINING PROTEIN-RELATED"/>
    <property type="match status" value="1"/>
</dbReference>
<feature type="signal peptide" evidence="1">
    <location>
        <begin position="1"/>
        <end position="20"/>
    </location>
</feature>
<proteinExistence type="predicted"/>
<sequence length="768" mass="81045">MRSFIQFALAFASLFLFVHADFWMGDIAHQGLAPYAGSGYTVFRNVKDYGAVGDGVTDDTAAINAAIAAGGNRCYTNCESTTTTPAVVYFPSGTYLISSSIIPYYFTQLIGDANDVPTLKAAAGFTGFGLIDANPYTSADLNWVSVNVFYKQIRNFIIDTTGVAATTACTGIHWPVSQASSLQNIVFNMPTTAGVVHVGLFIESGSGGFMTDLTFNGGFYGAQLGNQQYTMRNLVFNNPSTAAIQMLWDWDWTFMGLTVNNAPIAIDMSIGGSAAQAVGSVIIIDSTFTDVAVGVKTAYDSSSTDSTNGSLILENVVLSNTPIAVQNDAGTVLAGGTTTISAFAQGHTYTLTTGPTDTFGTISAVTRPSALIGSGNAYYVRSKPQYETLSAADFVSVRSSGAVGDGVTDDTAAIQSAINTATSAGKVVYIDYGLYLICDTISIPPGTKIVGETFPVLMAAGPGFTDINNPLVLLQIGTEGEAGSVELSDFVVAGQGATAGAILIEYNLVSPAGTPSGLWDVHTRVGGFTGSDLQVSECLKTPGSSAVDTNCIAAYMNLHATSGSSGLYMENCWLWTADHDIDDASNTQITVYSGRGLYIESTTGSFWLVGTAVEHHVLYQYQLADTVNIFASQLQTESPYFQPLPNSLVPFTPSTTLQDPTFADCTAVSGNCESAWALRIIGSSDVFVYGANHYSWFDNYSQNCSTFATGEDCQSRIVDLEGTNSNLNIYSLNTIGATSMLDNAGTQVASWADNEGVYQSNIISFRTG</sequence>
<dbReference type="CDD" id="cd23668">
    <property type="entry name" value="GH55_beta13glucanase-like"/>
    <property type="match status" value="1"/>
</dbReference>
<dbReference type="AlphaFoldDB" id="A0A9W8YX29"/>
<evidence type="ECO:0000256" key="1">
    <source>
        <dbReference type="SAM" id="SignalP"/>
    </source>
</evidence>
<dbReference type="Gene3D" id="2.160.20.10">
    <property type="entry name" value="Single-stranded right-handed beta-helix, Pectin lyase-like"/>
    <property type="match status" value="2"/>
</dbReference>
<protein>
    <recommendedName>
        <fullName evidence="2">Rhamnogalacturonase A/B/Epimerase-like pectate lyase domain-containing protein</fullName>
    </recommendedName>
</protein>